<dbReference type="RefSeq" id="WP_146184001.1">
    <property type="nucleotide sequence ID" value="NZ_OMOI01000001.1"/>
</dbReference>
<dbReference type="OrthoDB" id="159440at2"/>
<dbReference type="EMBL" id="OMOI01000001">
    <property type="protein sequence ID" value="SPF76445.1"/>
    <property type="molecule type" value="Genomic_DNA"/>
</dbReference>
<accession>A0A2R8AK89</accession>
<organism evidence="1 2">
    <name type="scientific">Aliiroseovarius pelagivivens</name>
    <dbReference type="NCBI Taxonomy" id="1639690"/>
    <lineage>
        <taxon>Bacteria</taxon>
        <taxon>Pseudomonadati</taxon>
        <taxon>Pseudomonadota</taxon>
        <taxon>Alphaproteobacteria</taxon>
        <taxon>Rhodobacterales</taxon>
        <taxon>Paracoccaceae</taxon>
        <taxon>Aliiroseovarius</taxon>
    </lineage>
</organism>
<sequence>MISSLRRMWAAAPIATVILVIALSASAVFGVRTIGNWVYWNDPAHIDQPIAGWMTPRYVAFSWDVPRPVMIDAIAMGDKNPEGRNLKRLAEAQGISLEELILRIETAIEEHRTTATKDGGQP</sequence>
<keyword evidence="2" id="KW-1185">Reference proteome</keyword>
<evidence type="ECO:0000313" key="2">
    <source>
        <dbReference type="Proteomes" id="UP000244911"/>
    </source>
</evidence>
<proteinExistence type="predicted"/>
<gene>
    <name evidence="1" type="ORF">ALP8811_01450</name>
</gene>
<protein>
    <submittedName>
        <fullName evidence="1">Uncharacterized protein</fullName>
    </submittedName>
</protein>
<name>A0A2R8AK89_9RHOB</name>
<dbReference type="AlphaFoldDB" id="A0A2R8AK89"/>
<evidence type="ECO:0000313" key="1">
    <source>
        <dbReference type="EMBL" id="SPF76445.1"/>
    </source>
</evidence>
<reference evidence="1 2" key="1">
    <citation type="submission" date="2018-03" db="EMBL/GenBank/DDBJ databases">
        <authorList>
            <person name="Keele B.F."/>
        </authorList>
    </citation>
    <scope>NUCLEOTIDE SEQUENCE [LARGE SCALE GENOMIC DNA]</scope>
    <source>
        <strain evidence="1 2">CECT 8811</strain>
    </source>
</reference>
<dbReference type="Proteomes" id="UP000244911">
    <property type="component" value="Unassembled WGS sequence"/>
</dbReference>